<dbReference type="AlphaFoldDB" id="A0A0C1GMU9"/>
<feature type="transmembrane region" description="Helical" evidence="5">
    <location>
        <begin position="358"/>
        <end position="376"/>
    </location>
</feature>
<dbReference type="GO" id="GO:0016020">
    <property type="term" value="C:membrane"/>
    <property type="evidence" value="ECO:0007669"/>
    <property type="project" value="UniProtKB-SubCell"/>
</dbReference>
<evidence type="ECO:0000256" key="5">
    <source>
        <dbReference type="SAM" id="Phobius"/>
    </source>
</evidence>
<proteinExistence type="predicted"/>
<feature type="transmembrane region" description="Helical" evidence="5">
    <location>
        <begin position="16"/>
        <end position="36"/>
    </location>
</feature>
<comment type="caution">
    <text evidence="6">The sequence shown here is derived from an EMBL/GenBank/DDBJ whole genome shotgun (WGS) entry which is preliminary data.</text>
</comment>
<dbReference type="GO" id="GO:0046873">
    <property type="term" value="F:metal ion transmembrane transporter activity"/>
    <property type="evidence" value="ECO:0007669"/>
    <property type="project" value="InterPro"/>
</dbReference>
<evidence type="ECO:0000313" key="6">
    <source>
        <dbReference type="EMBL" id="KIC06741.1"/>
    </source>
</evidence>
<dbReference type="NCBIfam" id="NF037982">
    <property type="entry name" value="Nramp_1"/>
    <property type="match status" value="1"/>
</dbReference>
<feature type="transmembrane region" description="Helical" evidence="5">
    <location>
        <begin position="291"/>
        <end position="312"/>
    </location>
</feature>
<keyword evidence="2 5" id="KW-0812">Transmembrane</keyword>
<keyword evidence="3 5" id="KW-1133">Transmembrane helix</keyword>
<dbReference type="EMBL" id="JUFZ01000088">
    <property type="protein sequence ID" value="KIC06741.1"/>
    <property type="molecule type" value="Genomic_DNA"/>
</dbReference>
<comment type="subcellular location">
    <subcellularLocation>
        <location evidence="1">Membrane</location>
        <topology evidence="1">Multi-pass membrane protein</topology>
    </subcellularLocation>
</comment>
<name>A0A0C1GMU9_9NEIS</name>
<sequence length="423" mass="45617">MMSEQHTHASTWKSKINALGPGIMMASAAVGGSHLIASTQAGALYGWQLALIIILTNLFKYPFFRFSAHYTLDTGKSLIEGYAEKSRVYLWVFLILCVISATINAGAVAIVTAAIVKMAIPSLTLNVGAISALIMASCLIILASGRYKALDNVSKIIIVSLTIATVAAAAIAMSRGMQMKSDFIEPTPWTLAGLGFLIALMGWMPAPIEISAINSLWVTEKQRINPSSYRDGIFDFNVGYITSAVLAVVFLALGAYVQYGNGEAVQMAGGKYVGQLINMYAVTIGDWSRPMVAFIAFACMYGTTITVVDGYARAIAEPVRLLRGKDKTGNIELFAWNVWVAGTGLAVIFWFNSAMAELLKFAMITAFVSAPVFAWLNYRLVKGDKRHKLTAGMDLLAILGLIYLTGFTVLFLLNLTGILAAPK</sequence>
<dbReference type="Pfam" id="PF01566">
    <property type="entry name" value="Nramp"/>
    <property type="match status" value="1"/>
</dbReference>
<accession>A0A0C1GMU9</accession>
<evidence type="ECO:0000256" key="1">
    <source>
        <dbReference type="ARBA" id="ARBA00004141"/>
    </source>
</evidence>
<dbReference type="InterPro" id="IPR001046">
    <property type="entry name" value="NRAMP_fam"/>
</dbReference>
<keyword evidence="4 5" id="KW-0472">Membrane</keyword>
<evidence type="ECO:0000313" key="7">
    <source>
        <dbReference type="Proteomes" id="UP000031390"/>
    </source>
</evidence>
<evidence type="ECO:0000256" key="3">
    <source>
        <dbReference type="ARBA" id="ARBA00022989"/>
    </source>
</evidence>
<dbReference type="PATRIC" id="fig|1056807.3.peg.1797"/>
<feature type="transmembrane region" description="Helical" evidence="5">
    <location>
        <begin position="238"/>
        <end position="257"/>
    </location>
</feature>
<reference evidence="6 7" key="1">
    <citation type="submission" date="2014-12" db="EMBL/GenBank/DDBJ databases">
        <title>Genome sequence of Morococcus cerebrosus.</title>
        <authorList>
            <person name="Shin S.-K."/>
            <person name="Yi H."/>
        </authorList>
    </citation>
    <scope>NUCLEOTIDE SEQUENCE [LARGE SCALE GENOMIC DNA]</scope>
    <source>
        <strain evidence="6 7">CIP 81.93</strain>
    </source>
</reference>
<feature type="transmembrane region" description="Helical" evidence="5">
    <location>
        <begin position="333"/>
        <end position="352"/>
    </location>
</feature>
<protein>
    <submittedName>
        <fullName evidence="6">Membrane protein</fullName>
    </submittedName>
</protein>
<feature type="transmembrane region" description="Helical" evidence="5">
    <location>
        <begin position="194"/>
        <end position="217"/>
    </location>
</feature>
<feature type="transmembrane region" description="Helical" evidence="5">
    <location>
        <begin position="156"/>
        <end position="174"/>
    </location>
</feature>
<feature type="transmembrane region" description="Helical" evidence="5">
    <location>
        <begin position="122"/>
        <end position="144"/>
    </location>
</feature>
<gene>
    <name evidence="6" type="ORF">MCC93_18730</name>
</gene>
<feature type="transmembrane region" description="Helical" evidence="5">
    <location>
        <begin position="88"/>
        <end position="116"/>
    </location>
</feature>
<feature type="transmembrane region" description="Helical" evidence="5">
    <location>
        <begin position="396"/>
        <end position="421"/>
    </location>
</feature>
<dbReference type="Proteomes" id="UP000031390">
    <property type="component" value="Unassembled WGS sequence"/>
</dbReference>
<feature type="transmembrane region" description="Helical" evidence="5">
    <location>
        <begin position="42"/>
        <end position="59"/>
    </location>
</feature>
<organism evidence="6 7">
    <name type="scientific">Morococcus cerebrosus</name>
    <dbReference type="NCBI Taxonomy" id="1056807"/>
    <lineage>
        <taxon>Bacteria</taxon>
        <taxon>Pseudomonadati</taxon>
        <taxon>Pseudomonadota</taxon>
        <taxon>Betaproteobacteria</taxon>
        <taxon>Neisseriales</taxon>
        <taxon>Neisseriaceae</taxon>
        <taxon>Morococcus</taxon>
    </lineage>
</organism>
<evidence type="ECO:0000256" key="2">
    <source>
        <dbReference type="ARBA" id="ARBA00022692"/>
    </source>
</evidence>
<evidence type="ECO:0000256" key="4">
    <source>
        <dbReference type="ARBA" id="ARBA00023136"/>
    </source>
</evidence>